<dbReference type="RefSeq" id="WP_008907946.1">
    <property type="nucleotide sequence ID" value="NZ_CAKP01000024.1"/>
</dbReference>
<dbReference type="InterPro" id="IPR046335">
    <property type="entry name" value="LacI/GalR-like_sensor"/>
</dbReference>
<dbReference type="InterPro" id="IPR001387">
    <property type="entry name" value="Cro/C1-type_HTH"/>
</dbReference>
<dbReference type="SUPFAM" id="SSF47413">
    <property type="entry name" value="lambda repressor-like DNA-binding domains"/>
    <property type="match status" value="1"/>
</dbReference>
<name>I7LI51_9CLOT</name>
<keyword evidence="1" id="KW-0805">Transcription regulation</keyword>
<dbReference type="Pfam" id="PF13377">
    <property type="entry name" value="Peripla_BP_3"/>
    <property type="match status" value="1"/>
</dbReference>
<evidence type="ECO:0000256" key="1">
    <source>
        <dbReference type="ARBA" id="ARBA00023015"/>
    </source>
</evidence>
<reference evidence="6 7" key="1">
    <citation type="journal article" date="2011" name="J. Bacteriol.">
        <title>Draft genome sequence of Caloramator australicus strain RC3T, a thermoanaerobe from the Great Artesian Basin of Australia.</title>
        <authorList>
            <person name="Ogg C.D."/>
            <person name="Patel B.K.C."/>
        </authorList>
    </citation>
    <scope>NUCLEOTIDE SEQUENCE [LARGE SCALE GENOMIC DNA]</scope>
    <source>
        <strain evidence="6 7">RC3</strain>
    </source>
</reference>
<dbReference type="InterPro" id="IPR000843">
    <property type="entry name" value="HTH_LacI"/>
</dbReference>
<protein>
    <submittedName>
        <fullName evidence="6">Catabolite control protein A</fullName>
    </submittedName>
</protein>
<dbReference type="eggNOG" id="COG1609">
    <property type="taxonomic scope" value="Bacteria"/>
</dbReference>
<gene>
    <name evidence="6" type="ORF">CAAU_0583</name>
</gene>
<dbReference type="CDD" id="cd01392">
    <property type="entry name" value="HTH_LacI"/>
    <property type="match status" value="1"/>
</dbReference>
<dbReference type="EMBL" id="CAKP01000024">
    <property type="protein sequence ID" value="CCJ32667.1"/>
    <property type="molecule type" value="Genomic_DNA"/>
</dbReference>
<dbReference type="InterPro" id="IPR010982">
    <property type="entry name" value="Lambda_DNA-bd_dom_sf"/>
</dbReference>
<keyword evidence="7" id="KW-1185">Reference proteome</keyword>
<evidence type="ECO:0000259" key="4">
    <source>
        <dbReference type="PROSITE" id="PS50932"/>
    </source>
</evidence>
<keyword evidence="2" id="KW-0238">DNA-binding</keyword>
<accession>I7LI51</accession>
<dbReference type="Gene3D" id="3.40.50.2300">
    <property type="match status" value="2"/>
</dbReference>
<dbReference type="CDD" id="cd06267">
    <property type="entry name" value="PBP1_LacI_sugar_binding-like"/>
    <property type="match status" value="1"/>
</dbReference>
<keyword evidence="3" id="KW-0804">Transcription</keyword>
<dbReference type="SUPFAM" id="SSF53822">
    <property type="entry name" value="Periplasmic binding protein-like I"/>
    <property type="match status" value="1"/>
</dbReference>
<dbReference type="PROSITE" id="PS00356">
    <property type="entry name" value="HTH_LACI_1"/>
    <property type="match status" value="1"/>
</dbReference>
<dbReference type="PANTHER" id="PTHR30146">
    <property type="entry name" value="LACI-RELATED TRANSCRIPTIONAL REPRESSOR"/>
    <property type="match status" value="1"/>
</dbReference>
<dbReference type="InterPro" id="IPR028082">
    <property type="entry name" value="Peripla_BP_I"/>
</dbReference>
<dbReference type="Proteomes" id="UP000007652">
    <property type="component" value="Unassembled WGS sequence"/>
</dbReference>
<dbReference type="PANTHER" id="PTHR30146:SF109">
    <property type="entry name" value="HTH-TYPE TRANSCRIPTIONAL REGULATOR GALS"/>
    <property type="match status" value="1"/>
</dbReference>
<dbReference type="PROSITE" id="PS50932">
    <property type="entry name" value="HTH_LACI_2"/>
    <property type="match status" value="1"/>
</dbReference>
<dbReference type="PROSITE" id="PS50943">
    <property type="entry name" value="HTH_CROC1"/>
    <property type="match status" value="1"/>
</dbReference>
<dbReference type="GO" id="GO:0000976">
    <property type="term" value="F:transcription cis-regulatory region binding"/>
    <property type="evidence" value="ECO:0007669"/>
    <property type="project" value="TreeGrafter"/>
</dbReference>
<evidence type="ECO:0000256" key="2">
    <source>
        <dbReference type="ARBA" id="ARBA00023125"/>
    </source>
</evidence>
<comment type="caution">
    <text evidence="6">The sequence shown here is derived from an EMBL/GenBank/DDBJ whole genome shotgun (WGS) entry which is preliminary data.</text>
</comment>
<evidence type="ECO:0000313" key="6">
    <source>
        <dbReference type="EMBL" id="CCJ32667.1"/>
    </source>
</evidence>
<dbReference type="GO" id="GO:0003700">
    <property type="term" value="F:DNA-binding transcription factor activity"/>
    <property type="evidence" value="ECO:0007669"/>
    <property type="project" value="TreeGrafter"/>
</dbReference>
<evidence type="ECO:0000259" key="5">
    <source>
        <dbReference type="PROSITE" id="PS50943"/>
    </source>
</evidence>
<dbReference type="FunFam" id="1.10.260.40:FF:000002">
    <property type="entry name" value="HTH-type transcriptional repressor PurR"/>
    <property type="match status" value="1"/>
</dbReference>
<sequence length="336" mass="38178">MKYTIEDVAREAGVSITTVSRVINGNYPVKKETRERVEAAIKKLNFQPNPLARSLINKRTNSIGVVVPGLTNMFFTEVVHGIERIMRSRDYDVYISDSRGRADSEKRRINKFLERYVDGIVLIDPQTENMKNGFIEEVSKKIPVVCINGYHENVRTNFVLSDEEKGTKEALEHLISLGHKNIAFIRGESSYSYDIKENLYKEYMKNIGIEPIVITVQDGNNIDVVENTMRVLIELSSKYQLGKEITAFFACNDLMAVGVLNGCYELNLKVPDDIAIIGFDNIILSQMTNPKLTTVDQNMRLLGERAAQKLLDLIEDKNLYSDTDVIETKLIIRKST</sequence>
<dbReference type="Pfam" id="PF00356">
    <property type="entry name" value="LacI"/>
    <property type="match status" value="1"/>
</dbReference>
<evidence type="ECO:0000313" key="7">
    <source>
        <dbReference type="Proteomes" id="UP000007652"/>
    </source>
</evidence>
<dbReference type="SMART" id="SM00354">
    <property type="entry name" value="HTH_LACI"/>
    <property type="match status" value="1"/>
</dbReference>
<dbReference type="AlphaFoldDB" id="I7LI51"/>
<dbReference type="OrthoDB" id="9789891at2"/>
<dbReference type="Gene3D" id="1.10.260.40">
    <property type="entry name" value="lambda repressor-like DNA-binding domains"/>
    <property type="match status" value="1"/>
</dbReference>
<organism evidence="6 7">
    <name type="scientific">Caloramator australicus RC3</name>
    <dbReference type="NCBI Taxonomy" id="857293"/>
    <lineage>
        <taxon>Bacteria</taxon>
        <taxon>Bacillati</taxon>
        <taxon>Bacillota</taxon>
        <taxon>Clostridia</taxon>
        <taxon>Eubacteriales</taxon>
        <taxon>Clostridiaceae</taxon>
        <taxon>Caloramator</taxon>
    </lineage>
</organism>
<feature type="domain" description="HTH lacI-type" evidence="4">
    <location>
        <begin position="3"/>
        <end position="57"/>
    </location>
</feature>
<evidence type="ECO:0000256" key="3">
    <source>
        <dbReference type="ARBA" id="ARBA00023163"/>
    </source>
</evidence>
<dbReference type="PRINTS" id="PR00036">
    <property type="entry name" value="HTHLACI"/>
</dbReference>
<dbReference type="STRING" id="857293.CAAU_0583"/>
<proteinExistence type="predicted"/>
<feature type="domain" description="HTH cro/C1-type" evidence="5">
    <location>
        <begin position="2"/>
        <end position="51"/>
    </location>
</feature>